<dbReference type="HOGENOM" id="CLU_441521_0_0_1"/>
<sequence length="619" mass="67842">MQTTKVNPRRSSNVRQILEDFRSGILVFTVGVPTKARLKYIAGDPKRWEDFKAIQSVRLANVNVVGTLILTATAAFLTTQPATSMVNWLVQTTYLALLAAVCLAGTAVGCGTFLLLMLIDARAETYRELCDGDNRVQRVQLMLVVALAACPSLLMFAAGFMIAVALASAVWFGNNTLAKLELAFTAVVMFVASTGRPPVHLLDRLQLEVSQSTVLALLPLTKIPRRFLLFSRDLRSLRNANLLSVFRLSLTVIDRSLLPLPVVAIPSQTAETDNCFCKVDLLMVQSGVVAQQGRRDQCGERLDAITRISSSGRTCQFLEFDYPFASRMAHSPEFSVCSVDCPSKTTIPGLVDHLAQPISVLFNETSEDFVNGEKSDAEKREEGSSMSPPHSHQCLNTLLRKSSTKQPQNQKLDSARCGGGGSAGMIGVELEANLNIEDGRESEMSLRASGSIAGSSSMDSGTDAYSEVGSSHKRTALASALSGLSEFETTEDSEANHKHLSDASRLTHNEEWRHAYVSGLSSPRFARWFFDTEISPILFASALKLILLSSKSRDIRDIRETTCADPDISSGTSKSLSHLENIDRQSSYWRYDETDGKQDKSIARRNLVDIEEVLILRTT</sequence>
<keyword evidence="4" id="KW-1185">Reference proteome</keyword>
<dbReference type="AlphaFoldDB" id="A0A0C9TR90"/>
<protein>
    <submittedName>
        <fullName evidence="3">Uncharacterized protein</fullName>
    </submittedName>
</protein>
<feature type="region of interest" description="Disordered" evidence="1">
    <location>
        <begin position="369"/>
        <end position="393"/>
    </location>
</feature>
<gene>
    <name evidence="3" type="ORF">PAXINDRAFT_182050</name>
</gene>
<evidence type="ECO:0000256" key="1">
    <source>
        <dbReference type="SAM" id="MobiDB-lite"/>
    </source>
</evidence>
<proteinExistence type="predicted"/>
<evidence type="ECO:0000256" key="2">
    <source>
        <dbReference type="SAM" id="Phobius"/>
    </source>
</evidence>
<feature type="compositionally biased region" description="Polar residues" evidence="1">
    <location>
        <begin position="384"/>
        <end position="393"/>
    </location>
</feature>
<name>A0A0C9TR90_PAXIN</name>
<feature type="transmembrane region" description="Helical" evidence="2">
    <location>
        <begin position="56"/>
        <end position="77"/>
    </location>
</feature>
<feature type="compositionally biased region" description="Basic and acidic residues" evidence="1">
    <location>
        <begin position="371"/>
        <end position="383"/>
    </location>
</feature>
<reference evidence="3 4" key="1">
    <citation type="submission" date="2014-06" db="EMBL/GenBank/DDBJ databases">
        <authorList>
            <consortium name="DOE Joint Genome Institute"/>
            <person name="Kuo A."/>
            <person name="Kohler A."/>
            <person name="Nagy L.G."/>
            <person name="Floudas D."/>
            <person name="Copeland A."/>
            <person name="Barry K.W."/>
            <person name="Cichocki N."/>
            <person name="Veneault-Fourrey C."/>
            <person name="LaButti K."/>
            <person name="Lindquist E.A."/>
            <person name="Lipzen A."/>
            <person name="Lundell T."/>
            <person name="Morin E."/>
            <person name="Murat C."/>
            <person name="Sun H."/>
            <person name="Tunlid A."/>
            <person name="Henrissat B."/>
            <person name="Grigoriev I.V."/>
            <person name="Hibbett D.S."/>
            <person name="Martin F."/>
            <person name="Nordberg H.P."/>
            <person name="Cantor M.N."/>
            <person name="Hua S.X."/>
        </authorList>
    </citation>
    <scope>NUCLEOTIDE SEQUENCE [LARGE SCALE GENOMIC DNA]</scope>
    <source>
        <strain evidence="3 4">ATCC 200175</strain>
    </source>
</reference>
<reference evidence="4" key="2">
    <citation type="submission" date="2015-01" db="EMBL/GenBank/DDBJ databases">
        <title>Evolutionary Origins and Diversification of the Mycorrhizal Mutualists.</title>
        <authorList>
            <consortium name="DOE Joint Genome Institute"/>
            <consortium name="Mycorrhizal Genomics Consortium"/>
            <person name="Kohler A."/>
            <person name="Kuo A."/>
            <person name="Nagy L.G."/>
            <person name="Floudas D."/>
            <person name="Copeland A."/>
            <person name="Barry K.W."/>
            <person name="Cichocki N."/>
            <person name="Veneault-Fourrey C."/>
            <person name="LaButti K."/>
            <person name="Lindquist E.A."/>
            <person name="Lipzen A."/>
            <person name="Lundell T."/>
            <person name="Morin E."/>
            <person name="Murat C."/>
            <person name="Riley R."/>
            <person name="Ohm R."/>
            <person name="Sun H."/>
            <person name="Tunlid A."/>
            <person name="Henrissat B."/>
            <person name="Grigoriev I.V."/>
            <person name="Hibbett D.S."/>
            <person name="Martin F."/>
        </authorList>
    </citation>
    <scope>NUCLEOTIDE SEQUENCE [LARGE SCALE GENOMIC DNA]</scope>
    <source>
        <strain evidence="4">ATCC 200175</strain>
    </source>
</reference>
<dbReference type="Proteomes" id="UP000053647">
    <property type="component" value="Unassembled WGS sequence"/>
</dbReference>
<organism evidence="3 4">
    <name type="scientific">Paxillus involutus ATCC 200175</name>
    <dbReference type="NCBI Taxonomy" id="664439"/>
    <lineage>
        <taxon>Eukaryota</taxon>
        <taxon>Fungi</taxon>
        <taxon>Dikarya</taxon>
        <taxon>Basidiomycota</taxon>
        <taxon>Agaricomycotina</taxon>
        <taxon>Agaricomycetes</taxon>
        <taxon>Agaricomycetidae</taxon>
        <taxon>Boletales</taxon>
        <taxon>Paxilineae</taxon>
        <taxon>Paxillaceae</taxon>
        <taxon>Paxillus</taxon>
    </lineage>
</organism>
<feature type="transmembrane region" description="Helical" evidence="2">
    <location>
        <begin position="97"/>
        <end position="119"/>
    </location>
</feature>
<keyword evidence="2" id="KW-0812">Transmembrane</keyword>
<accession>A0A0C9TR90</accession>
<keyword evidence="2" id="KW-1133">Transmembrane helix</keyword>
<evidence type="ECO:0000313" key="4">
    <source>
        <dbReference type="Proteomes" id="UP000053647"/>
    </source>
</evidence>
<feature type="transmembrane region" description="Helical" evidence="2">
    <location>
        <begin position="139"/>
        <end position="172"/>
    </location>
</feature>
<keyword evidence="2" id="KW-0472">Membrane</keyword>
<dbReference type="EMBL" id="KN819409">
    <property type="protein sequence ID" value="KIJ10312.1"/>
    <property type="molecule type" value="Genomic_DNA"/>
</dbReference>
<evidence type="ECO:0000313" key="3">
    <source>
        <dbReference type="EMBL" id="KIJ10312.1"/>
    </source>
</evidence>